<evidence type="ECO:0000256" key="4">
    <source>
        <dbReference type="SAM" id="MobiDB-lite"/>
    </source>
</evidence>
<dbReference type="InterPro" id="IPR000375">
    <property type="entry name" value="Dynamin_stalk"/>
</dbReference>
<feature type="compositionally biased region" description="Low complexity" evidence="4">
    <location>
        <begin position="669"/>
        <end position="683"/>
    </location>
</feature>
<dbReference type="SMART" id="SM00302">
    <property type="entry name" value="GED"/>
    <property type="match status" value="1"/>
</dbReference>
<name>D8QJM5_SCHCM</name>
<evidence type="ECO:0000256" key="2">
    <source>
        <dbReference type="ARBA" id="ARBA00023134"/>
    </source>
</evidence>
<dbReference type="InterPro" id="IPR027417">
    <property type="entry name" value="P-loop_NTPase"/>
</dbReference>
<feature type="region of interest" description="Disordered" evidence="4">
    <location>
        <begin position="579"/>
        <end position="654"/>
    </location>
</feature>
<dbReference type="PROSITE" id="PS51388">
    <property type="entry name" value="GED"/>
    <property type="match status" value="1"/>
</dbReference>
<dbReference type="Gene3D" id="1.20.120.1240">
    <property type="entry name" value="Dynamin, middle domain"/>
    <property type="match status" value="2"/>
</dbReference>
<feature type="domain" description="Dynamin-type G" evidence="6">
    <location>
        <begin position="37"/>
        <end position="335"/>
    </location>
</feature>
<dbReference type="GO" id="GO:0005525">
    <property type="term" value="F:GTP binding"/>
    <property type="evidence" value="ECO:0007669"/>
    <property type="project" value="InterPro"/>
</dbReference>
<dbReference type="GO" id="GO:0008017">
    <property type="term" value="F:microtubule binding"/>
    <property type="evidence" value="ECO:0007669"/>
    <property type="project" value="TreeGrafter"/>
</dbReference>
<dbReference type="EMBL" id="GL377314">
    <property type="protein sequence ID" value="EFI92120.1"/>
    <property type="molecule type" value="Genomic_DNA"/>
</dbReference>
<evidence type="ECO:0000313" key="7">
    <source>
        <dbReference type="EMBL" id="EFI92120.1"/>
    </source>
</evidence>
<dbReference type="InterPro" id="IPR045063">
    <property type="entry name" value="Dynamin_N"/>
</dbReference>
<evidence type="ECO:0000259" key="6">
    <source>
        <dbReference type="PROSITE" id="PS51718"/>
    </source>
</evidence>
<dbReference type="InterPro" id="IPR022812">
    <property type="entry name" value="Dynamin"/>
</dbReference>
<keyword evidence="1" id="KW-0547">Nucleotide-binding</keyword>
<dbReference type="GO" id="GO:0016020">
    <property type="term" value="C:membrane"/>
    <property type="evidence" value="ECO:0007669"/>
    <property type="project" value="TreeGrafter"/>
</dbReference>
<dbReference type="InterPro" id="IPR003130">
    <property type="entry name" value="GED"/>
</dbReference>
<sequence length="825" mass="90607">MTGTMLSLSEADNLIPSSGRQMLDHVNRLHSTGVQIDIDLPQIAVVGTQSVGKTSLIESITGISLPRESGTCTRCPIECRLAHSDANWSCVVSLRITEHGQARNIPFGDIILDPKDVEKRVRKAQKAILNPSQPVTAFLNEDADLKAVNEERFSSNTICLQITGPNLTDLSFCDLPGLIASVSMDGDAQDIKLVDDLVRSYIMKPSCIILLAVSCETDFENQKAHQLVHEVDPERARTIGVLTKPDRIQKLEEGQWLRLLRNEKEELAYGWYVVKLPTSADMREGITWAEARADETRFFDNTYPWPDEASTHLGTPNLIVQLEAVLSGLIIKRLPEIEKELSESISRTQRRLADLPPPPPEHPFLEINHQLGAFCAEVQSCVDGKSSPAGEIALQQTIRPRFQRFKSCLLKTAPRFLPWDRAVSPTTHFSFNPPNQQVERLARPVYLDEVYTKAQEERIRELPGMMSFDVYMHYINEFLAGWPDPTHELAQEVAADVSRIVRKLVKQRFAGVGHGALQYRVGNVMQETVKKRSAETLEALNELLERAKTPHTLLEAQYTFYREGLEQYYRQAYESPPDPTLALTVPAPAPAASMPTPISGSATPASQPPPAFPPTANSGFTFGKPKPNDSTSKEVADAGKQAASKGTFGSASTPVVKLPAEKPASGFFGSTSSATSGSTPSPFGNTSSAFKMASMSPGPFGGPTGSTSPAPSTPAPSAPTLAPNVLSAEMSTALGVMAHVRAYFEIAYKRYLDNVHEIVDYKLVRGVARELLPSLCRGLGIDGRDAQKVCASLTAEREDVRVRREELRKKLERLEAASQELAAYR</sequence>
<keyword evidence="2" id="KW-0342">GTP-binding</keyword>
<evidence type="ECO:0000256" key="1">
    <source>
        <dbReference type="ARBA" id="ARBA00022741"/>
    </source>
</evidence>
<protein>
    <recommendedName>
        <fullName evidence="9">GED domain-containing protein</fullName>
    </recommendedName>
</protein>
<dbReference type="PROSITE" id="PS51718">
    <property type="entry name" value="G_DYNAMIN_2"/>
    <property type="match status" value="1"/>
</dbReference>
<dbReference type="InterPro" id="IPR020850">
    <property type="entry name" value="GED_dom"/>
</dbReference>
<accession>D8QJM5</accession>
<dbReference type="Pfam" id="PF02212">
    <property type="entry name" value="GED"/>
    <property type="match status" value="1"/>
</dbReference>
<feature type="compositionally biased region" description="Low complexity" evidence="4">
    <location>
        <begin position="580"/>
        <end position="592"/>
    </location>
</feature>
<dbReference type="CDD" id="cd08771">
    <property type="entry name" value="DLP_1"/>
    <property type="match status" value="1"/>
</dbReference>
<dbReference type="AlphaFoldDB" id="D8QJM5"/>
<dbReference type="SMART" id="SM00053">
    <property type="entry name" value="DYNc"/>
    <property type="match status" value="1"/>
</dbReference>
<dbReference type="InterPro" id="IPR001401">
    <property type="entry name" value="Dynamin_GTPase"/>
</dbReference>
<proteinExistence type="predicted"/>
<dbReference type="PANTHER" id="PTHR11566">
    <property type="entry name" value="DYNAMIN"/>
    <property type="match status" value="1"/>
</dbReference>
<dbReference type="Pfam" id="PF01031">
    <property type="entry name" value="Dynamin_M"/>
    <property type="match status" value="1"/>
</dbReference>
<dbReference type="eggNOG" id="KOG0446">
    <property type="taxonomic scope" value="Eukaryota"/>
</dbReference>
<feature type="region of interest" description="Disordered" evidence="4">
    <location>
        <begin position="669"/>
        <end position="718"/>
    </location>
</feature>
<dbReference type="GO" id="GO:0005874">
    <property type="term" value="C:microtubule"/>
    <property type="evidence" value="ECO:0007669"/>
    <property type="project" value="TreeGrafter"/>
</dbReference>
<feature type="coiled-coil region" evidence="3">
    <location>
        <begin position="790"/>
        <end position="824"/>
    </location>
</feature>
<dbReference type="STRING" id="578458.D8QJM5"/>
<keyword evidence="8" id="KW-1185">Reference proteome</keyword>
<gene>
    <name evidence="7" type="ORF">SCHCODRAFT_258772</name>
</gene>
<dbReference type="InParanoid" id="D8QJM5"/>
<dbReference type="Gene3D" id="3.40.50.300">
    <property type="entry name" value="P-loop containing nucleotide triphosphate hydrolases"/>
    <property type="match status" value="1"/>
</dbReference>
<evidence type="ECO:0000313" key="8">
    <source>
        <dbReference type="Proteomes" id="UP000007431"/>
    </source>
</evidence>
<dbReference type="SUPFAM" id="SSF52540">
    <property type="entry name" value="P-loop containing nucleoside triphosphate hydrolases"/>
    <property type="match status" value="1"/>
</dbReference>
<dbReference type="GO" id="GO:0005737">
    <property type="term" value="C:cytoplasm"/>
    <property type="evidence" value="ECO:0007669"/>
    <property type="project" value="TreeGrafter"/>
</dbReference>
<feature type="domain" description="GED" evidence="5">
    <location>
        <begin position="733"/>
        <end position="825"/>
    </location>
</feature>
<organism evidence="8">
    <name type="scientific">Schizophyllum commune (strain H4-8 / FGSC 9210)</name>
    <name type="common">Split gill fungus</name>
    <dbReference type="NCBI Taxonomy" id="578458"/>
    <lineage>
        <taxon>Eukaryota</taxon>
        <taxon>Fungi</taxon>
        <taxon>Dikarya</taxon>
        <taxon>Basidiomycota</taxon>
        <taxon>Agaricomycotina</taxon>
        <taxon>Agaricomycetes</taxon>
        <taxon>Agaricomycetidae</taxon>
        <taxon>Agaricales</taxon>
        <taxon>Schizophyllaceae</taxon>
        <taxon>Schizophyllum</taxon>
    </lineage>
</organism>
<dbReference type="Pfam" id="PF00350">
    <property type="entry name" value="Dynamin_N"/>
    <property type="match status" value="1"/>
</dbReference>
<dbReference type="OMA" id="KQSAHWE"/>
<dbReference type="Proteomes" id="UP000007431">
    <property type="component" value="Unassembled WGS sequence"/>
</dbReference>
<dbReference type="PRINTS" id="PR00195">
    <property type="entry name" value="DYNAMIN"/>
</dbReference>
<evidence type="ECO:0000256" key="3">
    <source>
        <dbReference type="SAM" id="Coils"/>
    </source>
</evidence>
<keyword evidence="3" id="KW-0175">Coiled coil</keyword>
<evidence type="ECO:0008006" key="9">
    <source>
        <dbReference type="Google" id="ProtNLM"/>
    </source>
</evidence>
<dbReference type="HOGENOM" id="CLU_008964_4_1_1"/>
<dbReference type="GO" id="GO:0003924">
    <property type="term" value="F:GTPase activity"/>
    <property type="evidence" value="ECO:0007669"/>
    <property type="project" value="InterPro"/>
</dbReference>
<dbReference type="VEuPathDB" id="FungiDB:SCHCODRAFT_02641343"/>
<dbReference type="InterPro" id="IPR030381">
    <property type="entry name" value="G_DYNAMIN_dom"/>
</dbReference>
<evidence type="ECO:0000259" key="5">
    <source>
        <dbReference type="PROSITE" id="PS51388"/>
    </source>
</evidence>
<reference evidence="7 8" key="1">
    <citation type="journal article" date="2010" name="Nat. Biotechnol.">
        <title>Genome sequence of the model mushroom Schizophyllum commune.</title>
        <authorList>
            <person name="Ohm R.A."/>
            <person name="de Jong J.F."/>
            <person name="Lugones L.G."/>
            <person name="Aerts A."/>
            <person name="Kothe E."/>
            <person name="Stajich J.E."/>
            <person name="de Vries R.P."/>
            <person name="Record E."/>
            <person name="Levasseur A."/>
            <person name="Baker S.E."/>
            <person name="Bartholomew K.A."/>
            <person name="Coutinho P.M."/>
            <person name="Erdmann S."/>
            <person name="Fowler T.J."/>
            <person name="Gathman A.C."/>
            <person name="Lombard V."/>
            <person name="Henrissat B."/>
            <person name="Knabe N."/>
            <person name="Kuees U."/>
            <person name="Lilly W.W."/>
            <person name="Lindquist E."/>
            <person name="Lucas S."/>
            <person name="Magnuson J.K."/>
            <person name="Piumi F."/>
            <person name="Raudaskoski M."/>
            <person name="Salamov A."/>
            <person name="Schmutz J."/>
            <person name="Schwarze F.W.M.R."/>
            <person name="vanKuyk P.A."/>
            <person name="Horton J.S."/>
            <person name="Grigoriev I.V."/>
            <person name="Woesten H.A.B."/>
        </authorList>
    </citation>
    <scope>NUCLEOTIDE SEQUENCE [LARGE SCALE GENOMIC DNA]</scope>
    <source>
        <strain evidence="8">H4-8 / FGSC 9210</strain>
    </source>
</reference>